<dbReference type="GO" id="GO:0016020">
    <property type="term" value="C:membrane"/>
    <property type="evidence" value="ECO:0007669"/>
    <property type="project" value="UniProtKB-SubCell"/>
</dbReference>
<dbReference type="GO" id="GO:0034220">
    <property type="term" value="P:monoatomic ion transmembrane transport"/>
    <property type="evidence" value="ECO:0007669"/>
    <property type="project" value="UniProtKB-KW"/>
</dbReference>
<keyword evidence="3" id="KW-0812">Transmembrane</keyword>
<protein>
    <submittedName>
        <fullName evidence="5">Probable cyclic nucleotide-gated ion channel 20, chloroplastic</fullName>
    </submittedName>
</protein>
<evidence type="ECO:0000256" key="3">
    <source>
        <dbReference type="SAM" id="Phobius"/>
    </source>
</evidence>
<keyword evidence="3" id="KW-1133">Transmembrane helix</keyword>
<dbReference type="InterPro" id="IPR014710">
    <property type="entry name" value="RmlC-like_jellyroll"/>
</dbReference>
<gene>
    <name evidence="5" type="primary">LOC116213094</name>
</gene>
<sequence>MTYYHYDEAKRKASKSSGGFDSFHNALFEDAEGWAKRFSSYICSCIPCVMNPHAKVVQLWNKFFVISCLVAVFVDPLFFFLLGVQWDNKCIVLNGTMTTTIVVFRCVTDFMYILHILLQFRLAYIAPESSVVGAGDLVDNPKEIALNYLQGYFFIDLFIAIPLPQIMILSILPQFKGSSAAYYAKTHLSAAVFVQFIPRLYRILTMRGGQSSTGFIIESGWAYFNMNLLAYMLSSHVIGSCWYLFELQRVNQCLRDGCHPVDMCNFMDCGHGDEFHNFSSNMTRWNLWKNNINAANCFSRDGFDYGIYLKAVNLTTKDSIVTGYVYSLFWGFQQISTLAGNQAPSYFIREVLFTILALLLFGLLIGNMQDFLQALGRRRLVKPLRNRDVELWMRHRRLLEELQRRVRQAERYNWAATRGIDGEVMLENLPEDLQRDIRHHLFEFMKKVRIFKLLDVLILDTIYEKLRHKTYIQGSKILSRDGLVKRMTFIMHGKMLSEGEDGVVGLGGGDVCCGEELLAWCLGNSSPNKDGKRIRVPGQRLHSNRTVKCLTNVEAFALEATDLEEVTRLFARFLRNPQVQGAIRYVSPYWRSFAATGIQVAWRYRKKCITRDTNSRSLRSTK</sequence>
<dbReference type="SUPFAM" id="SSF81324">
    <property type="entry name" value="Voltage-gated potassium channels"/>
    <property type="match status" value="1"/>
</dbReference>
<dbReference type="InterPro" id="IPR018490">
    <property type="entry name" value="cNMP-bd_dom_sf"/>
</dbReference>
<dbReference type="GO" id="GO:0030552">
    <property type="term" value="F:cAMP binding"/>
    <property type="evidence" value="ECO:0007669"/>
    <property type="project" value="UniProtKB-KW"/>
</dbReference>
<dbReference type="Proteomes" id="UP000515151">
    <property type="component" value="Chromosome 7"/>
</dbReference>
<dbReference type="GeneID" id="116213094"/>
<feature type="transmembrane region" description="Helical" evidence="3">
    <location>
        <begin position="151"/>
        <end position="170"/>
    </location>
</feature>
<dbReference type="RefSeq" id="XP_031403767.1">
    <property type="nucleotide sequence ID" value="XM_031547907.1"/>
</dbReference>
<keyword evidence="4" id="KW-1185">Reference proteome</keyword>
<feature type="transmembrane region" description="Helical" evidence="3">
    <location>
        <begin position="221"/>
        <end position="245"/>
    </location>
</feature>
<dbReference type="Gene3D" id="1.10.287.630">
    <property type="entry name" value="Helix hairpin bin"/>
    <property type="match status" value="1"/>
</dbReference>
<name>A0A6P8E1K6_PUNGR</name>
<keyword evidence="1" id="KW-1071">Ligand-gated ion channel</keyword>
<feature type="transmembrane region" description="Helical" evidence="3">
    <location>
        <begin position="91"/>
        <end position="114"/>
    </location>
</feature>
<dbReference type="PANTHER" id="PTHR45651">
    <property type="entry name" value="CYCLIC NUCLEOTIDE-GATED ION CHANNEL 15-RELATED-RELATED"/>
    <property type="match status" value="1"/>
</dbReference>
<dbReference type="OrthoDB" id="421226at2759"/>
<dbReference type="SUPFAM" id="SSF51206">
    <property type="entry name" value="cAMP-binding domain-like"/>
    <property type="match status" value="1"/>
</dbReference>
<feature type="transmembrane region" description="Helical" evidence="3">
    <location>
        <begin position="351"/>
        <end position="368"/>
    </location>
</feature>
<evidence type="ECO:0000313" key="4">
    <source>
        <dbReference type="Proteomes" id="UP000515151"/>
    </source>
</evidence>
<reference evidence="5" key="2">
    <citation type="submission" date="2025-08" db="UniProtKB">
        <authorList>
            <consortium name="RefSeq"/>
        </authorList>
    </citation>
    <scope>IDENTIFICATION</scope>
    <source>
        <tissue evidence="5">Leaf</tissue>
    </source>
</reference>
<keyword evidence="1" id="KW-0813">Transport</keyword>
<evidence type="ECO:0000256" key="1">
    <source>
        <dbReference type="ARBA" id="ARBA00023286"/>
    </source>
</evidence>
<dbReference type="PANTHER" id="PTHR45651:SF11">
    <property type="entry name" value="CYCLIC NUCLEOTIDE-GATED ION CHANNEL 20, CHLOROPLASTIC-RELATED"/>
    <property type="match status" value="1"/>
</dbReference>
<evidence type="ECO:0000313" key="5">
    <source>
        <dbReference type="RefSeq" id="XP_031403767.1"/>
    </source>
</evidence>
<keyword evidence="1" id="KW-0406">Ion transport</keyword>
<proteinExistence type="predicted"/>
<dbReference type="Gene3D" id="2.60.120.10">
    <property type="entry name" value="Jelly Rolls"/>
    <property type="match status" value="1"/>
</dbReference>
<reference evidence="4" key="1">
    <citation type="journal article" date="2020" name="Plant Biotechnol. J.">
        <title>The pomegranate (Punica granatum L.) draft genome dissects genetic divergence between soft- and hard-seeded cultivars.</title>
        <authorList>
            <person name="Luo X."/>
            <person name="Li H."/>
            <person name="Wu Z."/>
            <person name="Yao W."/>
            <person name="Zhao P."/>
            <person name="Cao D."/>
            <person name="Yu H."/>
            <person name="Li K."/>
            <person name="Poudel K."/>
            <person name="Zhao D."/>
            <person name="Zhang F."/>
            <person name="Xia X."/>
            <person name="Chen L."/>
            <person name="Wang Q."/>
            <person name="Jing D."/>
            <person name="Cao S."/>
        </authorList>
    </citation>
    <scope>NUCLEOTIDE SEQUENCE [LARGE SCALE GENOMIC DNA]</scope>
    <source>
        <strain evidence="4">cv. Tunisia</strain>
    </source>
</reference>
<keyword evidence="3" id="KW-0472">Membrane</keyword>
<accession>A0A6P8E1K6</accession>
<keyword evidence="2" id="KW-0407">Ion channel</keyword>
<evidence type="ECO:0000256" key="2">
    <source>
        <dbReference type="ARBA" id="ARBA00023303"/>
    </source>
</evidence>
<feature type="transmembrane region" description="Helical" evidence="3">
    <location>
        <begin position="63"/>
        <end position="84"/>
    </location>
</feature>
<organism evidence="4 5">
    <name type="scientific">Punica granatum</name>
    <name type="common">Pomegranate</name>
    <dbReference type="NCBI Taxonomy" id="22663"/>
    <lineage>
        <taxon>Eukaryota</taxon>
        <taxon>Viridiplantae</taxon>
        <taxon>Streptophyta</taxon>
        <taxon>Embryophyta</taxon>
        <taxon>Tracheophyta</taxon>
        <taxon>Spermatophyta</taxon>
        <taxon>Magnoliopsida</taxon>
        <taxon>eudicotyledons</taxon>
        <taxon>Gunneridae</taxon>
        <taxon>Pentapetalae</taxon>
        <taxon>rosids</taxon>
        <taxon>malvids</taxon>
        <taxon>Myrtales</taxon>
        <taxon>Lythraceae</taxon>
        <taxon>Punica</taxon>
    </lineage>
</organism>
<dbReference type="AlphaFoldDB" id="A0A6P8E1K6"/>